<dbReference type="Gramene" id="A01p49980.2_BraZ1">
    <property type="protein sequence ID" value="A01p49980.2_BraZ1.CDS.1"/>
    <property type="gene ID" value="A01g49980.2_BraZ1"/>
</dbReference>
<keyword evidence="1" id="KW-0472">Membrane</keyword>
<evidence type="ECO:0000313" key="3">
    <source>
        <dbReference type="Proteomes" id="UP000694005"/>
    </source>
</evidence>
<keyword evidence="1" id="KW-0812">Transmembrane</keyword>
<proteinExistence type="predicted"/>
<keyword evidence="1" id="KW-1133">Transmembrane helix</keyword>
<reference evidence="2 3" key="1">
    <citation type="submission" date="2021-07" db="EMBL/GenBank/DDBJ databases">
        <authorList>
            <consortium name="Genoscope - CEA"/>
            <person name="William W."/>
        </authorList>
    </citation>
    <scope>NUCLEOTIDE SEQUENCE [LARGE SCALE GENOMIC DNA]</scope>
</reference>
<sequence length="42" mass="4534">SIEKHGDKKIKLGLLNVGLSHILLFIVGPNLTQRSLANAIIV</sequence>
<organism evidence="2 3">
    <name type="scientific">Brassica campestris</name>
    <name type="common">Field mustard</name>
    <dbReference type="NCBI Taxonomy" id="3711"/>
    <lineage>
        <taxon>Eukaryota</taxon>
        <taxon>Viridiplantae</taxon>
        <taxon>Streptophyta</taxon>
        <taxon>Embryophyta</taxon>
        <taxon>Tracheophyta</taxon>
        <taxon>Spermatophyta</taxon>
        <taxon>Magnoliopsida</taxon>
        <taxon>eudicotyledons</taxon>
        <taxon>Gunneridae</taxon>
        <taxon>Pentapetalae</taxon>
        <taxon>rosids</taxon>
        <taxon>malvids</taxon>
        <taxon>Brassicales</taxon>
        <taxon>Brassicaceae</taxon>
        <taxon>Brassiceae</taxon>
        <taxon>Brassica</taxon>
    </lineage>
</organism>
<accession>A0A8D9LY52</accession>
<name>A0A8D9LY52_BRACM</name>
<evidence type="ECO:0000256" key="1">
    <source>
        <dbReference type="SAM" id="Phobius"/>
    </source>
</evidence>
<dbReference type="Proteomes" id="UP000694005">
    <property type="component" value="Chromosome A01"/>
</dbReference>
<feature type="transmembrane region" description="Helical" evidence="1">
    <location>
        <begin position="12"/>
        <end position="31"/>
    </location>
</feature>
<feature type="non-terminal residue" evidence="2">
    <location>
        <position position="1"/>
    </location>
</feature>
<gene>
    <name evidence="2" type="ORF">BRAPAZ1V2_A01P49980.2</name>
</gene>
<dbReference type="EMBL" id="LS974617">
    <property type="protein sequence ID" value="CAG7890922.1"/>
    <property type="molecule type" value="Genomic_DNA"/>
</dbReference>
<protein>
    <submittedName>
        <fullName evidence="2">Uncharacterized protein</fullName>
    </submittedName>
</protein>
<dbReference type="AlphaFoldDB" id="A0A8D9LY52"/>
<evidence type="ECO:0000313" key="2">
    <source>
        <dbReference type="EMBL" id="CAG7890922.1"/>
    </source>
</evidence>